<sequence>MYQLLIIVILLLISLLSINSLQSNQLSALQKIADDLNQPWNLSNDNAICQGNVGTIGCDSTQTFVIYLSISDPGAPSLIPTQSLFVLTSLQELVIGQNANVNASFWTSAGSFINLRKLTIYSMGTEAMPANIGEYLPPSLYYLENQICDYSIPESLFISSQLKNLIIGVGNPTDIDIYPNGISTESPLTSLSIMSRGSLDMIGTNFLHLTTLIVTFKGTVPPLYQSYATWPVLANLKIYFESSLPSISFPNDIFSITTLENLYFQAENKISTIPSFDFSSCTFLKSIHIKTMNALQYRSYPGIVLSSRPDFIIEDSNFDFNNFNIGLFKSFEISGGTTLNSPLTSDYSDLVSFKMIDTPLFTDDLTDSLCLIKGNISMSNTGISNVPSCILCEWGSPIVKELFVGNPGLSNIVRSCPNFNFTYPNIQTPTIGGKLTLTGADMGWQVYNINNNPIPTEVVDGNNQLVITTPAGTGQNKNFPIKFHALSDPNATVYQVVVNYIPPVIVSVIASNTQLTITGSNFGTNPSVVSLIASQKGLSFETFGDSQIITSIGSVPYDANLTLYFNISVDGQYGSFLLKPASANPQMFHPLPVLYSNGGLAQFNGQFLTYDTSLMNMTVNGILYSNSITGSTSQYYLIRYNPIPAGQYPFEFKLESYSFTAQIIVIDPVIPTSCKGTPVCGGPSQGQCVNNQCQCIGIWKGDQCDTTTATIPPIDQGPTDPTVTTPDPKDTVELSISIVSIRELDFNSTLQREETISNWNFKQNSTDEKQSFYYESIVLNEAKVEIILDYFLQDTNVTFANEISNKSAGSIKYTAKISKWPFIKKTNQLQVIFSASIKNTLEEDSCSNQNIQYQDYDNVYIVDIQVNDKVFSSQFTDLAIVDGVIRKVNNVLIMKNQEDTGFESKSLIGVITPYHNDFIVIDPDFSLLVSTVDSKDREGSICSEYSKGLTKAQLAGIIVASSIIFIALVIVISYVVFIKNTTGKVLLFKAKKLLKV</sequence>
<dbReference type="InterPro" id="IPR057709">
    <property type="entry name" value="DUF7949"/>
</dbReference>
<evidence type="ECO:0000313" key="5">
    <source>
        <dbReference type="Proteomes" id="UP000076078"/>
    </source>
</evidence>
<protein>
    <recommendedName>
        <fullName evidence="3">DUF7949 domain-containing protein</fullName>
    </recommendedName>
</protein>
<evidence type="ECO:0000313" key="4">
    <source>
        <dbReference type="EMBL" id="KYQ88542.1"/>
    </source>
</evidence>
<organism evidence="4 5">
    <name type="scientific">Tieghemostelium lacteum</name>
    <name type="common">Slime mold</name>
    <name type="synonym">Dictyostelium lacteum</name>
    <dbReference type="NCBI Taxonomy" id="361077"/>
    <lineage>
        <taxon>Eukaryota</taxon>
        <taxon>Amoebozoa</taxon>
        <taxon>Evosea</taxon>
        <taxon>Eumycetozoa</taxon>
        <taxon>Dictyostelia</taxon>
        <taxon>Dictyosteliales</taxon>
        <taxon>Raperosteliaceae</taxon>
        <taxon>Tieghemostelium</taxon>
    </lineage>
</organism>
<dbReference type="Proteomes" id="UP000076078">
    <property type="component" value="Unassembled WGS sequence"/>
</dbReference>
<dbReference type="InterPro" id="IPR032675">
    <property type="entry name" value="LRR_dom_sf"/>
</dbReference>
<name>A0A151Z3K3_TIELA</name>
<dbReference type="InParanoid" id="A0A151Z3K3"/>
<keyword evidence="1" id="KW-0472">Membrane</keyword>
<feature type="transmembrane region" description="Helical" evidence="1">
    <location>
        <begin position="954"/>
        <end position="977"/>
    </location>
</feature>
<dbReference type="OMA" id="CENNCIQ"/>
<accession>A0A151Z3K3</accession>
<dbReference type="EMBL" id="LODT01000051">
    <property type="protein sequence ID" value="KYQ88542.1"/>
    <property type="molecule type" value="Genomic_DNA"/>
</dbReference>
<dbReference type="Pfam" id="PF25820">
    <property type="entry name" value="DUF7949"/>
    <property type="match status" value="1"/>
</dbReference>
<dbReference type="AlphaFoldDB" id="A0A151Z3K3"/>
<evidence type="ECO:0000256" key="1">
    <source>
        <dbReference type="SAM" id="Phobius"/>
    </source>
</evidence>
<evidence type="ECO:0000256" key="2">
    <source>
        <dbReference type="SAM" id="SignalP"/>
    </source>
</evidence>
<dbReference type="Gene3D" id="2.60.120.260">
    <property type="entry name" value="Galactose-binding domain-like"/>
    <property type="match status" value="1"/>
</dbReference>
<comment type="caution">
    <text evidence="4">The sequence shown here is derived from an EMBL/GenBank/DDBJ whole genome shotgun (WGS) entry which is preliminary data.</text>
</comment>
<dbReference type="PANTHER" id="PTHR31378">
    <property type="entry name" value="EGF-LIKE DOMAIN-CONTAINING PROTEIN-RELATED-RELATED"/>
    <property type="match status" value="1"/>
</dbReference>
<keyword evidence="1" id="KW-1133">Transmembrane helix</keyword>
<evidence type="ECO:0000259" key="3">
    <source>
        <dbReference type="Pfam" id="PF25820"/>
    </source>
</evidence>
<keyword evidence="1" id="KW-0812">Transmembrane</keyword>
<keyword evidence="5" id="KW-1185">Reference proteome</keyword>
<dbReference type="SUPFAM" id="SSF52058">
    <property type="entry name" value="L domain-like"/>
    <property type="match status" value="1"/>
</dbReference>
<reference evidence="4 5" key="1">
    <citation type="submission" date="2015-12" db="EMBL/GenBank/DDBJ databases">
        <title>Dictyostelia acquired genes for synthesis and detection of signals that induce cell-type specialization by lateral gene transfer from prokaryotes.</title>
        <authorList>
            <person name="Gloeckner G."/>
            <person name="Schaap P."/>
        </authorList>
    </citation>
    <scope>NUCLEOTIDE SEQUENCE [LARGE SCALE GENOMIC DNA]</scope>
    <source>
        <strain evidence="4 5">TK</strain>
    </source>
</reference>
<feature type="chain" id="PRO_5007592788" description="DUF7949 domain-containing protein" evidence="2">
    <location>
        <begin position="21"/>
        <end position="996"/>
    </location>
</feature>
<feature type="signal peptide" evidence="2">
    <location>
        <begin position="1"/>
        <end position="20"/>
    </location>
</feature>
<dbReference type="Gene3D" id="3.80.10.10">
    <property type="entry name" value="Ribonuclease Inhibitor"/>
    <property type="match status" value="1"/>
</dbReference>
<gene>
    <name evidence="4" type="ORF">DLAC_11266</name>
</gene>
<feature type="domain" description="DUF7949" evidence="3">
    <location>
        <begin position="674"/>
        <end position="706"/>
    </location>
</feature>
<keyword evidence="2" id="KW-0732">Signal</keyword>
<proteinExistence type="predicted"/>